<accession>X1VFT6</accession>
<evidence type="ECO:0000313" key="1">
    <source>
        <dbReference type="EMBL" id="GAJ05820.1"/>
    </source>
</evidence>
<sequence>DMSENYGVTKSIWTDETIAKFRELSLKCLDEKASTDDYFARGAQVYKDYLTGLGRIQ</sequence>
<name>X1VFT6_9ZZZZ</name>
<proteinExistence type="predicted"/>
<comment type="caution">
    <text evidence="1">The sequence shown here is derived from an EMBL/GenBank/DDBJ whole genome shotgun (WGS) entry which is preliminary data.</text>
</comment>
<protein>
    <submittedName>
        <fullName evidence="1">Uncharacterized protein</fullName>
    </submittedName>
</protein>
<reference evidence="1" key="1">
    <citation type="journal article" date="2014" name="Front. Microbiol.">
        <title>High frequency of phylogenetically diverse reductive dehalogenase-homologous genes in deep subseafloor sedimentary metagenomes.</title>
        <authorList>
            <person name="Kawai M."/>
            <person name="Futagami T."/>
            <person name="Toyoda A."/>
            <person name="Takaki Y."/>
            <person name="Nishi S."/>
            <person name="Hori S."/>
            <person name="Arai W."/>
            <person name="Tsubouchi T."/>
            <person name="Morono Y."/>
            <person name="Uchiyama I."/>
            <person name="Ito T."/>
            <person name="Fujiyama A."/>
            <person name="Inagaki F."/>
            <person name="Takami H."/>
        </authorList>
    </citation>
    <scope>NUCLEOTIDE SEQUENCE</scope>
    <source>
        <strain evidence="1">Expedition CK06-06</strain>
    </source>
</reference>
<dbReference type="EMBL" id="BARW01033069">
    <property type="protein sequence ID" value="GAJ05820.1"/>
    <property type="molecule type" value="Genomic_DNA"/>
</dbReference>
<feature type="non-terminal residue" evidence="1">
    <location>
        <position position="1"/>
    </location>
</feature>
<gene>
    <name evidence="1" type="ORF">S12H4_52177</name>
</gene>
<dbReference type="AlphaFoldDB" id="X1VFT6"/>
<organism evidence="1">
    <name type="scientific">marine sediment metagenome</name>
    <dbReference type="NCBI Taxonomy" id="412755"/>
    <lineage>
        <taxon>unclassified sequences</taxon>
        <taxon>metagenomes</taxon>
        <taxon>ecological metagenomes</taxon>
    </lineage>
</organism>